<reference evidence="2" key="1">
    <citation type="journal article" date="2007" name="Nature">
        <title>The grapevine genome sequence suggests ancestral hexaploidization in major angiosperm phyla.</title>
        <authorList>
            <consortium name="The French-Italian Public Consortium for Grapevine Genome Characterization."/>
            <person name="Jaillon O."/>
            <person name="Aury J.-M."/>
            <person name="Noel B."/>
            <person name="Policriti A."/>
            <person name="Clepet C."/>
            <person name="Casagrande A."/>
            <person name="Choisne N."/>
            <person name="Aubourg S."/>
            <person name="Vitulo N."/>
            <person name="Jubin C."/>
            <person name="Vezzi A."/>
            <person name="Legeai F."/>
            <person name="Hugueney P."/>
            <person name="Dasilva C."/>
            <person name="Horner D."/>
            <person name="Mica E."/>
            <person name="Jublot D."/>
            <person name="Poulain J."/>
            <person name="Bruyere C."/>
            <person name="Billault A."/>
            <person name="Segurens B."/>
            <person name="Gouyvenoux M."/>
            <person name="Ugarte E."/>
            <person name="Cattonaro F."/>
            <person name="Anthouard V."/>
            <person name="Vico V."/>
            <person name="Del Fabbro C."/>
            <person name="Alaux M."/>
            <person name="Di Gaspero G."/>
            <person name="Dumas V."/>
            <person name="Felice N."/>
            <person name="Paillard S."/>
            <person name="Juman I."/>
            <person name="Moroldo M."/>
            <person name="Scalabrin S."/>
            <person name="Canaguier A."/>
            <person name="Le Clainche I."/>
            <person name="Malacrida G."/>
            <person name="Durand E."/>
            <person name="Pesole G."/>
            <person name="Laucou V."/>
            <person name="Chatelet P."/>
            <person name="Merdinoglu D."/>
            <person name="Delledonne M."/>
            <person name="Pezzotti M."/>
            <person name="Lecharny A."/>
            <person name="Scarpelli C."/>
            <person name="Artiguenave F."/>
            <person name="Pe M.E."/>
            <person name="Valle G."/>
            <person name="Morgante M."/>
            <person name="Caboche M."/>
            <person name="Adam-Blondon A.-F."/>
            <person name="Weissenbach J."/>
            <person name="Quetier F."/>
            <person name="Wincker P."/>
        </authorList>
    </citation>
    <scope>NUCLEOTIDE SEQUENCE [LARGE SCALE GENOMIC DNA]</scope>
    <source>
        <strain evidence="2">cv. Pinot noir / PN40024</strain>
    </source>
</reference>
<name>F6GSJ4_VITVI</name>
<gene>
    <name evidence="1" type="ordered locus">VIT_17s0000g02720</name>
</gene>
<dbReference type="InParanoid" id="F6GSJ4"/>
<sequence>MSVAIYLLIVCKGDGYGLLRLISKEGLVGDSLNNHPKDAKSENLEVCSEEGASGFGSLSKGLMADKSLGSFKI</sequence>
<accession>F6GSJ4</accession>
<protein>
    <submittedName>
        <fullName evidence="1">Uncharacterized protein</fullName>
    </submittedName>
</protein>
<dbReference type="PaxDb" id="29760-VIT_17s0000g02720.t01"/>
<organism evidence="1 2">
    <name type="scientific">Vitis vinifera</name>
    <name type="common">Grape</name>
    <dbReference type="NCBI Taxonomy" id="29760"/>
    <lineage>
        <taxon>Eukaryota</taxon>
        <taxon>Viridiplantae</taxon>
        <taxon>Streptophyta</taxon>
        <taxon>Embryophyta</taxon>
        <taxon>Tracheophyta</taxon>
        <taxon>Spermatophyta</taxon>
        <taxon>Magnoliopsida</taxon>
        <taxon>eudicotyledons</taxon>
        <taxon>Gunneridae</taxon>
        <taxon>Pentapetalae</taxon>
        <taxon>rosids</taxon>
        <taxon>Vitales</taxon>
        <taxon>Vitaceae</taxon>
        <taxon>Viteae</taxon>
        <taxon>Vitis</taxon>
    </lineage>
</organism>
<proteinExistence type="predicted"/>
<keyword evidence="2" id="KW-1185">Reference proteome</keyword>
<dbReference type="Proteomes" id="UP000009183">
    <property type="component" value="Chromosome 17"/>
</dbReference>
<evidence type="ECO:0000313" key="2">
    <source>
        <dbReference type="Proteomes" id="UP000009183"/>
    </source>
</evidence>
<dbReference type="EMBL" id="FN594950">
    <property type="protein sequence ID" value="CCB43267.1"/>
    <property type="molecule type" value="Genomic_DNA"/>
</dbReference>
<evidence type="ECO:0000313" key="1">
    <source>
        <dbReference type="EMBL" id="CCB43267.1"/>
    </source>
</evidence>
<dbReference type="AlphaFoldDB" id="F6GSJ4"/>
<dbReference type="HOGENOM" id="CLU_2709894_0_0_1"/>